<dbReference type="EMBL" id="BKAD01000005">
    <property type="protein sequence ID" value="GEP29458.1"/>
    <property type="molecule type" value="Genomic_DNA"/>
</dbReference>
<evidence type="ECO:0000259" key="1">
    <source>
        <dbReference type="PROSITE" id="PS51832"/>
    </source>
</evidence>
<dbReference type="Pfam" id="PF11871">
    <property type="entry name" value="DUF3391"/>
    <property type="match status" value="1"/>
</dbReference>
<dbReference type="Gene3D" id="1.10.3210.10">
    <property type="entry name" value="Hypothetical protein af1432"/>
    <property type="match status" value="1"/>
</dbReference>
<dbReference type="SMART" id="SM00471">
    <property type="entry name" value="HDc"/>
    <property type="match status" value="1"/>
</dbReference>
<dbReference type="AlphaFoldDB" id="A0A512L4Q4"/>
<dbReference type="SUPFAM" id="SSF109604">
    <property type="entry name" value="HD-domain/PDEase-like"/>
    <property type="match status" value="1"/>
</dbReference>
<feature type="domain" description="HD-GYP" evidence="1">
    <location>
        <begin position="142"/>
        <end position="340"/>
    </location>
</feature>
<organism evidence="2 3">
    <name type="scientific">Sulfuriferula plumbiphila</name>
    <dbReference type="NCBI Taxonomy" id="171865"/>
    <lineage>
        <taxon>Bacteria</taxon>
        <taxon>Pseudomonadati</taxon>
        <taxon>Pseudomonadota</taxon>
        <taxon>Betaproteobacteria</taxon>
        <taxon>Nitrosomonadales</taxon>
        <taxon>Sulfuricellaceae</taxon>
        <taxon>Sulfuriferula</taxon>
    </lineage>
</organism>
<accession>A0A512L4Q4</accession>
<gene>
    <name evidence="2" type="ORF">TPL01_05960</name>
</gene>
<proteinExistence type="predicted"/>
<dbReference type="PROSITE" id="PS51832">
    <property type="entry name" value="HD_GYP"/>
    <property type="match status" value="1"/>
</dbReference>
<dbReference type="PANTHER" id="PTHR43155:SF2">
    <property type="entry name" value="CYCLIC DI-GMP PHOSPHODIESTERASE PA4108"/>
    <property type="match status" value="1"/>
</dbReference>
<dbReference type="OrthoDB" id="9763857at2"/>
<keyword evidence="3" id="KW-1185">Reference proteome</keyword>
<dbReference type="Proteomes" id="UP000321337">
    <property type="component" value="Unassembled WGS sequence"/>
</dbReference>
<dbReference type="CDD" id="cd00077">
    <property type="entry name" value="HDc"/>
    <property type="match status" value="1"/>
</dbReference>
<name>A0A512L4Q4_9PROT</name>
<dbReference type="GO" id="GO:0008081">
    <property type="term" value="F:phosphoric diester hydrolase activity"/>
    <property type="evidence" value="ECO:0007669"/>
    <property type="project" value="UniProtKB-ARBA"/>
</dbReference>
<dbReference type="Pfam" id="PF13487">
    <property type="entry name" value="HD_5"/>
    <property type="match status" value="1"/>
</dbReference>
<dbReference type="RefSeq" id="WP_147070623.1">
    <property type="nucleotide sequence ID" value="NZ_AP021884.1"/>
</dbReference>
<dbReference type="InterPro" id="IPR003607">
    <property type="entry name" value="HD/PDEase_dom"/>
</dbReference>
<sequence>MLKKINIQDVRLGMCIHEICGSWMDHPFWKRSFTLSDETDFNTLVHCGVEEVWIDTSKGLDVEAPAGARCAAAENPRAENTFHLAAECAKEQAPARASLQDELVRARKIHAKAARVVASMFGEARMGNAIKVEQVATLVGEINQSIARNSDALISLARLKNADNYTYLHSVAVCALMIALGRQLGLEGAVLNEAGMAGLLHDVGKMFIPGDVLNKPGRLTDEEFVVVKAHPQKGWELLKNCPGVNDMALDVCLHHHENVAGTGYPDRLSGEALTLYARMGAVCDVYDAITSNRCYKTGWEPGEAIRKMTGWKDGRFDEAVFRAFVKTVGIYPAGTLVKLKSGRLGVVMEQTEKNLLMPVVKVFFSTRSNSHIRPELVDLSKAPDAITNLEDSQQWGFDLNAFTDLNM</sequence>
<comment type="caution">
    <text evidence="2">The sequence shown here is derived from an EMBL/GenBank/DDBJ whole genome shotgun (WGS) entry which is preliminary data.</text>
</comment>
<protein>
    <submittedName>
        <fullName evidence="2">Cyclic di-GMP phosphodiesterase</fullName>
    </submittedName>
</protein>
<dbReference type="InterPro" id="IPR037522">
    <property type="entry name" value="HD_GYP_dom"/>
</dbReference>
<evidence type="ECO:0000313" key="2">
    <source>
        <dbReference type="EMBL" id="GEP29458.1"/>
    </source>
</evidence>
<reference evidence="2 3" key="1">
    <citation type="submission" date="2019-07" db="EMBL/GenBank/DDBJ databases">
        <title>Whole genome shotgun sequence of Thiobacillus plumbophilus NBRC 107929.</title>
        <authorList>
            <person name="Hosoyama A."/>
            <person name="Uohara A."/>
            <person name="Ohji S."/>
            <person name="Ichikawa N."/>
        </authorList>
    </citation>
    <scope>NUCLEOTIDE SEQUENCE [LARGE SCALE GENOMIC DNA]</scope>
    <source>
        <strain evidence="2 3">NBRC 107929</strain>
    </source>
</reference>
<dbReference type="InterPro" id="IPR021812">
    <property type="entry name" value="DUF3391"/>
</dbReference>
<evidence type="ECO:0000313" key="3">
    <source>
        <dbReference type="Proteomes" id="UP000321337"/>
    </source>
</evidence>
<dbReference type="PANTHER" id="PTHR43155">
    <property type="entry name" value="CYCLIC DI-GMP PHOSPHODIESTERASE PA4108-RELATED"/>
    <property type="match status" value="1"/>
</dbReference>